<dbReference type="KEGG" id="tpal:117654396"/>
<organism evidence="2">
    <name type="scientific">Thrips palmi</name>
    <name type="common">Melon thrips</name>
    <dbReference type="NCBI Taxonomy" id="161013"/>
    <lineage>
        <taxon>Eukaryota</taxon>
        <taxon>Metazoa</taxon>
        <taxon>Ecdysozoa</taxon>
        <taxon>Arthropoda</taxon>
        <taxon>Hexapoda</taxon>
        <taxon>Insecta</taxon>
        <taxon>Pterygota</taxon>
        <taxon>Neoptera</taxon>
        <taxon>Paraneoptera</taxon>
        <taxon>Thysanoptera</taxon>
        <taxon>Terebrantia</taxon>
        <taxon>Thripoidea</taxon>
        <taxon>Thripidae</taxon>
        <taxon>Thrips</taxon>
    </lineage>
</organism>
<evidence type="ECO:0000313" key="1">
    <source>
        <dbReference type="Proteomes" id="UP000515158"/>
    </source>
</evidence>
<dbReference type="Proteomes" id="UP000515158">
    <property type="component" value="Unplaced"/>
</dbReference>
<dbReference type="RefSeq" id="XP_034256895.1">
    <property type="nucleotide sequence ID" value="XM_034401004.1"/>
</dbReference>
<sequence>MGSVIKTSSPEYARSNGLAEKGVHIAKQMLKKCSDSGTHILDALKEYNNTPLTGMNVSPAEILMSRKCRTLVPILNKNLEPKVVKVKQVLKRLQDKVKSQHDLHANRKPVNFSQGDSVVVRRGKKWQKGNIVRKLSGNRSYVVELLGGGQLRRNTWHLKHSSTKPDRVDARENKEIDADAILANIRAGEKKVTINPNPTVRAVSVPAAQGLMTFESRQKTRFWAEDPKNPIV</sequence>
<gene>
    <name evidence="2" type="primary">LOC117654396</name>
</gene>
<reference evidence="2" key="1">
    <citation type="submission" date="2025-08" db="UniProtKB">
        <authorList>
            <consortium name="RefSeq"/>
        </authorList>
    </citation>
    <scope>IDENTIFICATION</scope>
    <source>
        <tissue evidence="2">Total insect</tissue>
    </source>
</reference>
<dbReference type="AlphaFoldDB" id="A0A6P9AHH9"/>
<dbReference type="PANTHER" id="PTHR37984:SF7">
    <property type="entry name" value="INTEGRASE CATALYTIC DOMAIN-CONTAINING PROTEIN"/>
    <property type="match status" value="1"/>
</dbReference>
<dbReference type="InterPro" id="IPR012337">
    <property type="entry name" value="RNaseH-like_sf"/>
</dbReference>
<dbReference type="OrthoDB" id="7554847at2759"/>
<accession>A0A6P9AHH9</accession>
<dbReference type="InParanoid" id="A0A6P9AHH9"/>
<proteinExistence type="predicted"/>
<dbReference type="Gene3D" id="3.30.420.10">
    <property type="entry name" value="Ribonuclease H-like superfamily/Ribonuclease H"/>
    <property type="match status" value="1"/>
</dbReference>
<dbReference type="GeneID" id="117654396"/>
<protein>
    <submittedName>
        <fullName evidence="2">Uncharacterized protein LOC117654396</fullName>
    </submittedName>
</protein>
<dbReference type="InterPro" id="IPR036397">
    <property type="entry name" value="RNaseH_sf"/>
</dbReference>
<name>A0A6P9AHH9_THRPL</name>
<dbReference type="PANTHER" id="PTHR37984">
    <property type="entry name" value="PROTEIN CBG26694"/>
    <property type="match status" value="1"/>
</dbReference>
<dbReference type="InterPro" id="IPR050951">
    <property type="entry name" value="Retrovirus_Pol_polyprotein"/>
</dbReference>
<evidence type="ECO:0000313" key="2">
    <source>
        <dbReference type="RefSeq" id="XP_034256895.1"/>
    </source>
</evidence>
<keyword evidence="1" id="KW-1185">Reference proteome</keyword>
<dbReference type="SUPFAM" id="SSF53098">
    <property type="entry name" value="Ribonuclease H-like"/>
    <property type="match status" value="1"/>
</dbReference>
<dbReference type="GO" id="GO:0003676">
    <property type="term" value="F:nucleic acid binding"/>
    <property type="evidence" value="ECO:0007669"/>
    <property type="project" value="InterPro"/>
</dbReference>